<reference evidence="2 3" key="1">
    <citation type="journal article" date="2009" name="Stand. Genomic Sci.">
        <title>Complete genome sequence of Catenulispora acidiphila type strain (ID 139908).</title>
        <authorList>
            <person name="Copeland A."/>
            <person name="Lapidus A."/>
            <person name="Glavina Del Rio T."/>
            <person name="Nolan M."/>
            <person name="Lucas S."/>
            <person name="Chen F."/>
            <person name="Tice H."/>
            <person name="Cheng J.F."/>
            <person name="Bruce D."/>
            <person name="Goodwin L."/>
            <person name="Pitluck S."/>
            <person name="Mikhailova N."/>
            <person name="Pati A."/>
            <person name="Ivanova N."/>
            <person name="Mavromatis K."/>
            <person name="Chen A."/>
            <person name="Palaniappan K."/>
            <person name="Chain P."/>
            <person name="Land M."/>
            <person name="Hauser L."/>
            <person name="Chang Y.J."/>
            <person name="Jeffries C.D."/>
            <person name="Chertkov O."/>
            <person name="Brettin T."/>
            <person name="Detter J.C."/>
            <person name="Han C."/>
            <person name="Ali Z."/>
            <person name="Tindall B.J."/>
            <person name="Goker M."/>
            <person name="Bristow J."/>
            <person name="Eisen J.A."/>
            <person name="Markowitz V."/>
            <person name="Hugenholtz P."/>
            <person name="Kyrpides N.C."/>
            <person name="Klenk H.P."/>
        </authorList>
    </citation>
    <scope>NUCLEOTIDE SEQUENCE [LARGE SCALE GENOMIC DNA]</scope>
    <source>
        <strain evidence="3">DSM 44928 / JCM 14897 / NBRC 102108 / NRRL B-24433 / ID139908</strain>
    </source>
</reference>
<keyword evidence="3" id="KW-1185">Reference proteome</keyword>
<dbReference type="Proteomes" id="UP000000851">
    <property type="component" value="Chromosome"/>
</dbReference>
<evidence type="ECO:0000313" key="3">
    <source>
        <dbReference type="Proteomes" id="UP000000851"/>
    </source>
</evidence>
<sequence>MLLILPLGILLNIPDVTDRGGLPNDAAWTLRLLLGILILRFLSRYVRKRVTQPLRDSHVSRDIVSLDRDLAYELQREAGFDPVSRQQAALFIMALRTPAKVRQRIVEKYVPGQRNLSNTVSVEIQVPRIFLTRRREPDPAGPPDESFPFPMVISPKSIMYDSLEVFDEDGARLSTLSYREYLTMIAGVLRYLLTGAYGGRMPEDEKLLEHVKSVEADALEQVFMRRDDRRLSLPEVQALDERTQQVVMKLLRLKGVDDRHRRQLELAADLVRILAKRYAIVAPLKISTNGRALVTYKRLIVPTVTDADDQPADGRARTSKEYLRHLLGARPVEVHVALENAGICHSYHLSVQGPEGLYLAKQAITPDPPAGPDNRTSGVHQPNDRYEFAPHYRFRSRRGQSYAHFYGRHFPFVSDPKAVPRLQFSFYEVPPGSDFQASIAAASAAFLIGLIGFVLAHSSLDQFGRITLASDAPVLLLAFPGVAASWLGVDKAGARLFDSSLSARLSLVITVVVSVAASALYIINASNVEPGVFDGKLNAGVSLLGVRGSWWAGLTALAVVNTLCMAYRWLYRSWRYAYLAQRNT</sequence>
<gene>
    <name evidence="2" type="ordered locus">Caci_6569</name>
</gene>
<protein>
    <submittedName>
        <fullName evidence="2">Uncharacterized protein</fullName>
    </submittedName>
</protein>
<proteinExistence type="predicted"/>
<dbReference type="HOGENOM" id="CLU_450482_0_0_11"/>
<dbReference type="eggNOG" id="ENOG502ZPP7">
    <property type="taxonomic scope" value="Bacteria"/>
</dbReference>
<feature type="transmembrane region" description="Helical" evidence="1">
    <location>
        <begin position="439"/>
        <end position="460"/>
    </location>
</feature>
<feature type="transmembrane region" description="Helical" evidence="1">
    <location>
        <begin position="501"/>
        <end position="523"/>
    </location>
</feature>
<keyword evidence="1" id="KW-0472">Membrane</keyword>
<evidence type="ECO:0000256" key="1">
    <source>
        <dbReference type="SAM" id="Phobius"/>
    </source>
</evidence>
<feature type="transmembrane region" description="Helical" evidence="1">
    <location>
        <begin position="550"/>
        <end position="570"/>
    </location>
</feature>
<keyword evidence="1" id="KW-1133">Transmembrane helix</keyword>
<dbReference type="AlphaFoldDB" id="C7PYC5"/>
<accession>C7PYC5</accession>
<dbReference type="InParanoid" id="C7PYC5"/>
<keyword evidence="1" id="KW-0812">Transmembrane</keyword>
<name>C7PYC5_CATAD</name>
<dbReference type="EMBL" id="CP001700">
    <property type="protein sequence ID" value="ACU75415.1"/>
    <property type="molecule type" value="Genomic_DNA"/>
</dbReference>
<evidence type="ECO:0000313" key="2">
    <source>
        <dbReference type="EMBL" id="ACU75415.1"/>
    </source>
</evidence>
<organism evidence="2 3">
    <name type="scientific">Catenulispora acidiphila (strain DSM 44928 / JCM 14897 / NBRC 102108 / NRRL B-24433 / ID139908)</name>
    <dbReference type="NCBI Taxonomy" id="479433"/>
    <lineage>
        <taxon>Bacteria</taxon>
        <taxon>Bacillati</taxon>
        <taxon>Actinomycetota</taxon>
        <taxon>Actinomycetes</taxon>
        <taxon>Catenulisporales</taxon>
        <taxon>Catenulisporaceae</taxon>
        <taxon>Catenulispora</taxon>
    </lineage>
</organism>
<dbReference type="KEGG" id="cai:Caci_6569"/>